<dbReference type="KEGG" id="asoc:CB4_00675"/>
<name>A0A0U4NC19_9BACL</name>
<dbReference type="InterPro" id="IPR011990">
    <property type="entry name" value="TPR-like_helical_dom_sf"/>
</dbReference>
<accession>A0A0U4NC19</accession>
<dbReference type="PROSITE" id="PS50005">
    <property type="entry name" value="TPR"/>
    <property type="match status" value="1"/>
</dbReference>
<sequence length="149" mass="17350">MNIHTVPKRSYPSHTREKFYERTKRLFPGHANATYINTSDPAYYEKLLRANRTHVRALYELGRQYEKQGFWRKAADYYDRAVLADPCFEPAVGAKILLARRRQQKEHIEARTRAHTASPVRKKLSLIQMTSAVLLGYTLLATLAFVLLR</sequence>
<organism evidence="1 2">
    <name type="scientific">Aneurinibacillus soli</name>
    <dbReference type="NCBI Taxonomy" id="1500254"/>
    <lineage>
        <taxon>Bacteria</taxon>
        <taxon>Bacillati</taxon>
        <taxon>Bacillota</taxon>
        <taxon>Bacilli</taxon>
        <taxon>Bacillales</taxon>
        <taxon>Paenibacillaceae</taxon>
        <taxon>Aneurinibacillus group</taxon>
        <taxon>Aneurinibacillus</taxon>
    </lineage>
</organism>
<dbReference type="SUPFAM" id="SSF48452">
    <property type="entry name" value="TPR-like"/>
    <property type="match status" value="1"/>
</dbReference>
<evidence type="ECO:0000313" key="1">
    <source>
        <dbReference type="EMBL" id="BAU26548.1"/>
    </source>
</evidence>
<keyword evidence="2" id="KW-1185">Reference proteome</keyword>
<dbReference type="Proteomes" id="UP000217696">
    <property type="component" value="Chromosome"/>
</dbReference>
<dbReference type="InterPro" id="IPR019734">
    <property type="entry name" value="TPR_rpt"/>
</dbReference>
<dbReference type="EMBL" id="AP017312">
    <property type="protein sequence ID" value="BAU26548.1"/>
    <property type="molecule type" value="Genomic_DNA"/>
</dbReference>
<evidence type="ECO:0000313" key="2">
    <source>
        <dbReference type="Proteomes" id="UP000217696"/>
    </source>
</evidence>
<proteinExistence type="predicted"/>
<protein>
    <submittedName>
        <fullName evidence="1">Uncharacterized protein</fullName>
    </submittedName>
</protein>
<dbReference type="Gene3D" id="1.25.40.10">
    <property type="entry name" value="Tetratricopeptide repeat domain"/>
    <property type="match status" value="1"/>
</dbReference>
<gene>
    <name evidence="1" type="ORF">CB4_00675</name>
</gene>
<dbReference type="AlphaFoldDB" id="A0A0U4NC19"/>
<dbReference type="OrthoDB" id="2680359at2"/>
<reference evidence="1 2" key="1">
    <citation type="submission" date="2015-12" db="EMBL/GenBank/DDBJ databases">
        <title>Genome sequence of Aneurinibacillus soli.</title>
        <authorList>
            <person name="Lee J.S."/>
            <person name="Lee K.C."/>
            <person name="Kim K.K."/>
            <person name="Lee B.W."/>
        </authorList>
    </citation>
    <scope>NUCLEOTIDE SEQUENCE [LARGE SCALE GENOMIC DNA]</scope>
    <source>
        <strain evidence="1 2">CB4</strain>
    </source>
</reference>
<dbReference type="RefSeq" id="WP_096463586.1">
    <property type="nucleotide sequence ID" value="NZ_AP017312.1"/>
</dbReference>